<dbReference type="InterPro" id="IPR013149">
    <property type="entry name" value="ADH-like_C"/>
</dbReference>
<accession>A0A9P3LGW2</accession>
<proteinExistence type="predicted"/>
<evidence type="ECO:0000313" key="4">
    <source>
        <dbReference type="EMBL" id="GJE93492.1"/>
    </source>
</evidence>
<reference evidence="4 5" key="1">
    <citation type="submission" date="2021-08" db="EMBL/GenBank/DDBJ databases">
        <title>Draft Genome Sequence of Phanerochaete sordida strain YK-624.</title>
        <authorList>
            <person name="Mori T."/>
            <person name="Dohra H."/>
            <person name="Suzuki T."/>
            <person name="Kawagishi H."/>
            <person name="Hirai H."/>
        </authorList>
    </citation>
    <scope>NUCLEOTIDE SEQUENCE [LARGE SCALE GENOMIC DNA]</scope>
    <source>
        <strain evidence="4 5">YK-624</strain>
    </source>
</reference>
<evidence type="ECO:0000313" key="5">
    <source>
        <dbReference type="Proteomes" id="UP000703269"/>
    </source>
</evidence>
<evidence type="ECO:0000259" key="2">
    <source>
        <dbReference type="Pfam" id="PF00107"/>
    </source>
</evidence>
<protein>
    <submittedName>
        <fullName evidence="4">NADP-dependent oxidoreductase</fullName>
    </submittedName>
</protein>
<sequence length="352" mass="38722">MMVKNGSVIYVAHPEKTIDPSVHTHYVEDSIDLDNVPLNGGVLLKTMYLSSDPYMRYRMRDPSQPAFVPPIILNDPIDNFGVGQVVRSDDPKFKPGDYVYGYLEFSEYFVYPGKIHHEYKFPLTKIEKLPNVPLSVYVGTLGMPGTTAYQALKYFVTEKFKTAKTMFVSGGAGPVGTFVIEYSKAMAPHLKIIASAGSADKVKIMQDAGAEVAFNYKEQDTFKVLREHGPLDIYWDNVAGPTLDAALQNFRDGGLIIACGAISQASHDDSSVVRHFDEIFKRSLTVHGFVVATGESAAAAPHFFEDVVPLVRAGKIRSREHRYVGLREAGRALADVHTGANTGKAVIVVSEE</sequence>
<dbReference type="InterPro" id="IPR041694">
    <property type="entry name" value="ADH_N_2"/>
</dbReference>
<evidence type="ECO:0000259" key="3">
    <source>
        <dbReference type="Pfam" id="PF16884"/>
    </source>
</evidence>
<dbReference type="InterPro" id="IPR036291">
    <property type="entry name" value="NAD(P)-bd_dom_sf"/>
</dbReference>
<name>A0A9P3LGW2_9APHY</name>
<dbReference type="InterPro" id="IPR045010">
    <property type="entry name" value="MDR_fam"/>
</dbReference>
<dbReference type="PANTHER" id="PTHR43205:SF7">
    <property type="entry name" value="PROSTAGLANDIN REDUCTASE 1"/>
    <property type="match status" value="1"/>
</dbReference>
<evidence type="ECO:0000256" key="1">
    <source>
        <dbReference type="ARBA" id="ARBA00023002"/>
    </source>
</evidence>
<comment type="caution">
    <text evidence="4">The sequence shown here is derived from an EMBL/GenBank/DDBJ whole genome shotgun (WGS) entry which is preliminary data.</text>
</comment>
<dbReference type="Proteomes" id="UP000703269">
    <property type="component" value="Unassembled WGS sequence"/>
</dbReference>
<keyword evidence="1" id="KW-0560">Oxidoreductase</keyword>
<feature type="domain" description="Alcohol dehydrogenase-like C-terminal" evidence="2">
    <location>
        <begin position="174"/>
        <end position="294"/>
    </location>
</feature>
<dbReference type="AlphaFoldDB" id="A0A9P3LGW2"/>
<dbReference type="SUPFAM" id="SSF51735">
    <property type="entry name" value="NAD(P)-binding Rossmann-fold domains"/>
    <property type="match status" value="1"/>
</dbReference>
<dbReference type="CDD" id="cd05288">
    <property type="entry name" value="PGDH"/>
    <property type="match status" value="1"/>
</dbReference>
<dbReference type="EMBL" id="BPQB01000032">
    <property type="protein sequence ID" value="GJE93492.1"/>
    <property type="molecule type" value="Genomic_DNA"/>
</dbReference>
<dbReference type="GO" id="GO:0016628">
    <property type="term" value="F:oxidoreductase activity, acting on the CH-CH group of donors, NAD or NADP as acceptor"/>
    <property type="evidence" value="ECO:0007669"/>
    <property type="project" value="InterPro"/>
</dbReference>
<dbReference type="Pfam" id="PF00107">
    <property type="entry name" value="ADH_zinc_N"/>
    <property type="match status" value="1"/>
</dbReference>
<organism evidence="4 5">
    <name type="scientific">Phanerochaete sordida</name>
    <dbReference type="NCBI Taxonomy" id="48140"/>
    <lineage>
        <taxon>Eukaryota</taxon>
        <taxon>Fungi</taxon>
        <taxon>Dikarya</taxon>
        <taxon>Basidiomycota</taxon>
        <taxon>Agaricomycotina</taxon>
        <taxon>Agaricomycetes</taxon>
        <taxon>Polyporales</taxon>
        <taxon>Phanerochaetaceae</taxon>
        <taxon>Phanerochaete</taxon>
    </lineage>
</organism>
<keyword evidence="5" id="KW-1185">Reference proteome</keyword>
<dbReference type="SUPFAM" id="SSF50129">
    <property type="entry name" value="GroES-like"/>
    <property type="match status" value="1"/>
</dbReference>
<dbReference type="InterPro" id="IPR011032">
    <property type="entry name" value="GroES-like_sf"/>
</dbReference>
<dbReference type="OrthoDB" id="809632at2759"/>
<dbReference type="PANTHER" id="PTHR43205">
    <property type="entry name" value="PROSTAGLANDIN REDUCTASE"/>
    <property type="match status" value="1"/>
</dbReference>
<dbReference type="Pfam" id="PF16884">
    <property type="entry name" value="ADH_N_2"/>
    <property type="match status" value="1"/>
</dbReference>
<feature type="domain" description="Oxidoreductase N-terminal" evidence="3">
    <location>
        <begin position="37"/>
        <end position="114"/>
    </location>
</feature>
<dbReference type="Gene3D" id="3.40.50.720">
    <property type="entry name" value="NAD(P)-binding Rossmann-like Domain"/>
    <property type="match status" value="1"/>
</dbReference>
<dbReference type="Gene3D" id="3.90.180.10">
    <property type="entry name" value="Medium-chain alcohol dehydrogenases, catalytic domain"/>
    <property type="match status" value="1"/>
</dbReference>
<gene>
    <name evidence="4" type="ORF">PsYK624_096510</name>
</gene>